<dbReference type="PRINTS" id="PR00081">
    <property type="entry name" value="GDHRDH"/>
</dbReference>
<dbReference type="AlphaFoldDB" id="A0A4S4FT47"/>
<dbReference type="PANTHER" id="PTHR42879:SF2">
    <property type="entry name" value="3-OXOACYL-[ACYL-CARRIER-PROTEIN] REDUCTASE FABG"/>
    <property type="match status" value="1"/>
</dbReference>
<dbReference type="EMBL" id="SSSM01000001">
    <property type="protein sequence ID" value="THG33604.1"/>
    <property type="molecule type" value="Genomic_DNA"/>
</dbReference>
<dbReference type="PRINTS" id="PR00080">
    <property type="entry name" value="SDRFAMILY"/>
</dbReference>
<proteinExistence type="inferred from homology"/>
<keyword evidence="2" id="KW-0560">Oxidoreductase</keyword>
<dbReference type="GO" id="GO:0016491">
    <property type="term" value="F:oxidoreductase activity"/>
    <property type="evidence" value="ECO:0007669"/>
    <property type="project" value="UniProtKB-KW"/>
</dbReference>
<comment type="similarity">
    <text evidence="1">Belongs to the short-chain dehydrogenases/reductases (SDR) family.</text>
</comment>
<dbReference type="InterPro" id="IPR050259">
    <property type="entry name" value="SDR"/>
</dbReference>
<reference evidence="3 4" key="1">
    <citation type="submission" date="2019-04" db="EMBL/GenBank/DDBJ databases">
        <authorList>
            <person name="Jiang L."/>
        </authorList>
    </citation>
    <scope>NUCLEOTIDE SEQUENCE [LARGE SCALE GENOMIC DNA]</scope>
    <source>
        <strain evidence="3 4">YIM 131853</strain>
    </source>
</reference>
<dbReference type="InterPro" id="IPR036291">
    <property type="entry name" value="NAD(P)-bd_dom_sf"/>
</dbReference>
<evidence type="ECO:0000256" key="1">
    <source>
        <dbReference type="ARBA" id="ARBA00006484"/>
    </source>
</evidence>
<keyword evidence="4" id="KW-1185">Reference proteome</keyword>
<gene>
    <name evidence="3" type="ORF">E6C64_02470</name>
</gene>
<dbReference type="InterPro" id="IPR002347">
    <property type="entry name" value="SDR_fam"/>
</dbReference>
<dbReference type="SUPFAM" id="SSF51735">
    <property type="entry name" value="NAD(P)-binding Rossmann-fold domains"/>
    <property type="match status" value="1"/>
</dbReference>
<dbReference type="Pfam" id="PF13561">
    <property type="entry name" value="adh_short_C2"/>
    <property type="match status" value="1"/>
</dbReference>
<dbReference type="Proteomes" id="UP000309133">
    <property type="component" value="Unassembled WGS sequence"/>
</dbReference>
<dbReference type="OrthoDB" id="4350228at2"/>
<evidence type="ECO:0000313" key="4">
    <source>
        <dbReference type="Proteomes" id="UP000309133"/>
    </source>
</evidence>
<protein>
    <submittedName>
        <fullName evidence="3">SDR family oxidoreductase</fullName>
    </submittedName>
</protein>
<dbReference type="PANTHER" id="PTHR42879">
    <property type="entry name" value="3-OXOACYL-(ACYL-CARRIER-PROTEIN) REDUCTASE"/>
    <property type="match status" value="1"/>
</dbReference>
<evidence type="ECO:0000256" key="2">
    <source>
        <dbReference type="ARBA" id="ARBA00023002"/>
    </source>
</evidence>
<dbReference type="Gene3D" id="3.40.50.720">
    <property type="entry name" value="NAD(P)-binding Rossmann-like Domain"/>
    <property type="match status" value="1"/>
</dbReference>
<name>A0A4S4FT47_9MICO</name>
<accession>A0A4S4FT47</accession>
<evidence type="ECO:0000313" key="3">
    <source>
        <dbReference type="EMBL" id="THG33604.1"/>
    </source>
</evidence>
<comment type="caution">
    <text evidence="3">The sequence shown here is derived from an EMBL/GenBank/DDBJ whole genome shotgun (WGS) entry which is preliminary data.</text>
</comment>
<dbReference type="FunFam" id="3.40.50.720:FF:000173">
    <property type="entry name" value="3-oxoacyl-[acyl-carrier protein] reductase"/>
    <property type="match status" value="1"/>
</dbReference>
<organism evidence="3 4">
    <name type="scientific">Naasia lichenicola</name>
    <dbReference type="NCBI Taxonomy" id="2565933"/>
    <lineage>
        <taxon>Bacteria</taxon>
        <taxon>Bacillati</taxon>
        <taxon>Actinomycetota</taxon>
        <taxon>Actinomycetes</taxon>
        <taxon>Micrococcales</taxon>
        <taxon>Microbacteriaceae</taxon>
        <taxon>Naasia</taxon>
    </lineage>
</organism>
<sequence>MDLTGRVALVTGAGSAEGIGFATATALGELGAHVIITSTTDRIQDRVAELESAGISATGVIARLEEASLVDRFASELDRLDLRPDILVNNAGMVMVGDDDGMASGDITMGADEWQRGLAMNLTSAFLVTRLCIPAMRERGWGRVVNVASTSGAVQALRGDVAYSAAKAGLLGLTRALAVDEATHGITANAVAPGWIATASQLETEAIEGTLVPMGRSGTSAEVGSAISWLCTPGASYVTGQLVVIDGGNSVAEEHRR</sequence>